<dbReference type="Proteomes" id="UP000620550">
    <property type="component" value="Unassembled WGS sequence"/>
</dbReference>
<evidence type="ECO:0000313" key="2">
    <source>
        <dbReference type="EMBL" id="GHE23671.1"/>
    </source>
</evidence>
<comment type="caution">
    <text evidence="2">The sequence shown here is derived from an EMBL/GenBank/DDBJ whole genome shotgun (WGS) entry which is preliminary data.</text>
</comment>
<accession>A0ABQ3HT95</accession>
<keyword evidence="3" id="KW-1185">Reference proteome</keyword>
<evidence type="ECO:0000256" key="1">
    <source>
        <dbReference type="SAM" id="Phobius"/>
    </source>
</evidence>
<feature type="transmembrane region" description="Helical" evidence="1">
    <location>
        <begin position="6"/>
        <end position="23"/>
    </location>
</feature>
<reference evidence="3" key="1">
    <citation type="journal article" date="2019" name="Int. J. Syst. Evol. Microbiol.">
        <title>The Global Catalogue of Microorganisms (GCM) 10K type strain sequencing project: providing services to taxonomists for standard genome sequencing and annotation.</title>
        <authorList>
            <consortium name="The Broad Institute Genomics Platform"/>
            <consortium name="The Broad Institute Genome Sequencing Center for Infectious Disease"/>
            <person name="Wu L."/>
            <person name="Ma J."/>
        </authorList>
    </citation>
    <scope>NUCLEOTIDE SEQUENCE [LARGE SCALE GENOMIC DNA]</scope>
    <source>
        <strain evidence="3">CGMCC 1.12966</strain>
    </source>
</reference>
<feature type="transmembrane region" description="Helical" evidence="1">
    <location>
        <begin position="57"/>
        <end position="79"/>
    </location>
</feature>
<keyword evidence="1" id="KW-1133">Transmembrane helix</keyword>
<sequence length="80" mass="9381">MKLTPLNIVVACFLTWIVSEWGNAQLRLEWWQVVLFLVVISLADVVFRLFVKDLKKLWINEIGFILVSGILVIVLKILWR</sequence>
<protein>
    <submittedName>
        <fullName evidence="2">Uncharacterized protein</fullName>
    </submittedName>
</protein>
<keyword evidence="1" id="KW-0472">Membrane</keyword>
<name>A0ABQ3HT95_9SPHI</name>
<organism evidence="2 3">
    <name type="scientific">Sphingobacterium griseoflavum</name>
    <dbReference type="NCBI Taxonomy" id="1474952"/>
    <lineage>
        <taxon>Bacteria</taxon>
        <taxon>Pseudomonadati</taxon>
        <taxon>Bacteroidota</taxon>
        <taxon>Sphingobacteriia</taxon>
        <taxon>Sphingobacteriales</taxon>
        <taxon>Sphingobacteriaceae</taxon>
        <taxon>Sphingobacterium</taxon>
    </lineage>
</organism>
<keyword evidence="1" id="KW-0812">Transmembrane</keyword>
<dbReference type="EMBL" id="BNAF01000002">
    <property type="protein sequence ID" value="GHE23671.1"/>
    <property type="molecule type" value="Genomic_DNA"/>
</dbReference>
<evidence type="ECO:0000313" key="3">
    <source>
        <dbReference type="Proteomes" id="UP000620550"/>
    </source>
</evidence>
<gene>
    <name evidence="2" type="ORF">GCM10017764_06390</name>
</gene>
<dbReference type="RefSeq" id="WP_189625173.1">
    <property type="nucleotide sequence ID" value="NZ_BNAF01000002.1"/>
</dbReference>
<proteinExistence type="predicted"/>
<feature type="transmembrane region" description="Helical" evidence="1">
    <location>
        <begin position="30"/>
        <end position="51"/>
    </location>
</feature>